<accession>A0A0D7KAE5</accession>
<dbReference type="InterPro" id="IPR043146">
    <property type="entry name" value="Penicillin_amidase_N_B-knob"/>
</dbReference>
<comment type="similarity">
    <text evidence="1">Belongs to the peptidase S45 family.</text>
</comment>
<dbReference type="PANTHER" id="PTHR34218:SF3">
    <property type="entry name" value="ACYL-HOMOSERINE LACTONE ACYLASE PVDQ"/>
    <property type="match status" value="1"/>
</dbReference>
<gene>
    <name evidence="6" type="ORF">RP29_06600</name>
</gene>
<keyword evidence="2 5" id="KW-0732">Signal</keyword>
<dbReference type="Gene3D" id="1.10.1400.10">
    <property type="match status" value="1"/>
</dbReference>
<dbReference type="EMBL" id="JXYQ01000018">
    <property type="protein sequence ID" value="KJA11255.1"/>
    <property type="molecule type" value="Genomic_DNA"/>
</dbReference>
<dbReference type="OrthoDB" id="9760084at2"/>
<dbReference type="InterPro" id="IPR002692">
    <property type="entry name" value="S45"/>
</dbReference>
<organism evidence="6 7">
    <name type="scientific">Acidovorax temperans</name>
    <dbReference type="NCBI Taxonomy" id="80878"/>
    <lineage>
        <taxon>Bacteria</taxon>
        <taxon>Pseudomonadati</taxon>
        <taxon>Pseudomonadota</taxon>
        <taxon>Betaproteobacteria</taxon>
        <taxon>Burkholderiales</taxon>
        <taxon>Comamonadaceae</taxon>
        <taxon>Acidovorax</taxon>
    </lineage>
</organism>
<dbReference type="GO" id="GO:0017000">
    <property type="term" value="P:antibiotic biosynthetic process"/>
    <property type="evidence" value="ECO:0007669"/>
    <property type="project" value="InterPro"/>
</dbReference>
<keyword evidence="3" id="KW-0378">Hydrolase</keyword>
<dbReference type="Gene3D" id="3.60.20.10">
    <property type="entry name" value="Glutamine Phosphoribosylpyrophosphate, subunit 1, domain 1"/>
    <property type="match status" value="1"/>
</dbReference>
<dbReference type="PATRIC" id="fig|80878.5.peg.635"/>
<evidence type="ECO:0000313" key="6">
    <source>
        <dbReference type="EMBL" id="KJA11255.1"/>
    </source>
</evidence>
<dbReference type="InterPro" id="IPR043147">
    <property type="entry name" value="Penicillin_amidase_A-knob"/>
</dbReference>
<dbReference type="InterPro" id="IPR023343">
    <property type="entry name" value="Penicillin_amidase_dom1"/>
</dbReference>
<evidence type="ECO:0000256" key="1">
    <source>
        <dbReference type="ARBA" id="ARBA00006586"/>
    </source>
</evidence>
<reference evidence="6 7" key="1">
    <citation type="submission" date="2014-12" db="EMBL/GenBank/DDBJ databases">
        <title>Isolation of bacteria from lake water.</title>
        <authorList>
            <person name="Sheng K.-Y."/>
            <person name="Chin P.-S."/>
            <person name="Chan K.-G."/>
            <person name="Tan G.S."/>
        </authorList>
    </citation>
    <scope>NUCLEOTIDE SEQUENCE [LARGE SCALE GENOMIC DNA]</scope>
    <source>
        <strain evidence="6 7">KY4</strain>
    </source>
</reference>
<dbReference type="PANTHER" id="PTHR34218">
    <property type="entry name" value="PEPTIDASE S45 PENICILLIN AMIDASE"/>
    <property type="match status" value="1"/>
</dbReference>
<dbReference type="InterPro" id="IPR029055">
    <property type="entry name" value="Ntn_hydrolases_N"/>
</dbReference>
<dbReference type="MEROPS" id="S45.004"/>
<evidence type="ECO:0000256" key="4">
    <source>
        <dbReference type="ARBA" id="ARBA00023145"/>
    </source>
</evidence>
<keyword evidence="7" id="KW-1185">Reference proteome</keyword>
<dbReference type="SUPFAM" id="SSF56235">
    <property type="entry name" value="N-terminal nucleophile aminohydrolases (Ntn hydrolases)"/>
    <property type="match status" value="1"/>
</dbReference>
<feature type="chain" id="PRO_5002320862" evidence="5">
    <location>
        <begin position="19"/>
        <end position="814"/>
    </location>
</feature>
<protein>
    <submittedName>
        <fullName evidence="6">Acylase</fullName>
    </submittedName>
</protein>
<dbReference type="AlphaFoldDB" id="A0A0D7KAE5"/>
<keyword evidence="4" id="KW-0865">Zymogen</keyword>
<evidence type="ECO:0000256" key="2">
    <source>
        <dbReference type="ARBA" id="ARBA00022729"/>
    </source>
</evidence>
<proteinExistence type="inferred from homology"/>
<feature type="signal peptide" evidence="5">
    <location>
        <begin position="1"/>
        <end position="18"/>
    </location>
</feature>
<name>A0A0D7KAE5_9BURK</name>
<evidence type="ECO:0000256" key="3">
    <source>
        <dbReference type="ARBA" id="ARBA00022801"/>
    </source>
</evidence>
<dbReference type="Pfam" id="PF01804">
    <property type="entry name" value="Penicil_amidase"/>
    <property type="match status" value="1"/>
</dbReference>
<dbReference type="PROSITE" id="PS51257">
    <property type="entry name" value="PROKAR_LIPOPROTEIN"/>
    <property type="match status" value="1"/>
</dbReference>
<dbReference type="STRING" id="80878.RP29_06600"/>
<dbReference type="Gene3D" id="1.10.439.10">
    <property type="entry name" value="Penicillin Amidohydrolase, domain 1"/>
    <property type="match status" value="1"/>
</dbReference>
<sequence>MMYLTRSGARPLSLLALAALLAACGGNDDGNGYSAEIRRTEMGVPHIKASNWSGVGFGYGYVQAEDNLCTMADSFLTFRGERSQYFGGEATLVYGGTIGRPRNIDSDFFHRHILSADVVDAMAAAQSDNMHKLVEGFAAGYNRYVKDVKTGAKAHAACRTESWVQPITAQDIWRRMYAANLAGGYSNFVANIANAQPPVPANMSAQGNAAQSVDTKLAAFDPAATRTPRLEVGGTEGIGSNMYGFGAAATGEGSGVLFGNPHWYWKGPDRFYQAQLTIPGELDVSGVSFLGIPVVLIGFNDSVAWSHTVSTARRFGFYELKLTPGDPTSYERDGKSVKMTARPITVQVRNASGAITAVTRTLYKSEYGPMLNMGLLNPALGWSSTTAFAIRDVNAQNYRTFRNWMRWNQAKSLDEFMNIQREESAIPWVNTVAVGRGHAKAWYADIGAVPNVSPEQVAACTTSFGKAMGAALPNVPFFDGSRSACDWQSDKDSVQKGAVGPSRMPSLLRDDYVGNMNDSYWSTNVRAPLTGFPAIFGAAGTEALSMRTRLGHQMALERLAGTDGYAGKLASSAIVRQMVLNSRVYSAERFKTQALDMVCANPQIAVPGGGTVDVAAACAALRAWDNTGNSNARGSHLWDEFWNTKQLTNAQLYTVPFDPADPVNTPRELKASAADALRQAFATAVSKVASSGFAVDAQRGDILFATRGGSKIPLYGGCGGPGYFTITCSENPIERGGYTMDNQPHGNSYMQVVGFPAGGVQAHTFVTYSQSDDPASSHYGDYTRAYAAKQWLRVPFTESEITSSPGYTTTRVQE</sequence>
<evidence type="ECO:0000256" key="5">
    <source>
        <dbReference type="SAM" id="SignalP"/>
    </source>
</evidence>
<comment type="caution">
    <text evidence="6">The sequence shown here is derived from an EMBL/GenBank/DDBJ whole genome shotgun (WGS) entry which is preliminary data.</text>
</comment>
<dbReference type="GO" id="GO:0016811">
    <property type="term" value="F:hydrolase activity, acting on carbon-nitrogen (but not peptide) bonds, in linear amides"/>
    <property type="evidence" value="ECO:0007669"/>
    <property type="project" value="InterPro"/>
</dbReference>
<dbReference type="Proteomes" id="UP000032566">
    <property type="component" value="Unassembled WGS sequence"/>
</dbReference>
<dbReference type="Gene3D" id="2.30.120.10">
    <property type="match status" value="1"/>
</dbReference>
<evidence type="ECO:0000313" key="7">
    <source>
        <dbReference type="Proteomes" id="UP000032566"/>
    </source>
</evidence>
<dbReference type="RefSeq" id="WP_044396906.1">
    <property type="nucleotide sequence ID" value="NZ_JXYQ01000018.1"/>
</dbReference>